<name>A0ABQ0LKB5_MYCCL</name>
<evidence type="ECO:0008006" key="3">
    <source>
        <dbReference type="Google" id="ProtNLM"/>
    </source>
</evidence>
<dbReference type="Proteomes" id="UP000815677">
    <property type="component" value="Unassembled WGS sequence"/>
</dbReference>
<accession>A0ABQ0LKB5</accession>
<protein>
    <recommendedName>
        <fullName evidence="3">F-box domain-containing protein</fullName>
    </recommendedName>
</protein>
<organism evidence="1 2">
    <name type="scientific">Mycena chlorophos</name>
    <name type="common">Agaric fungus</name>
    <name type="synonym">Agaricus chlorophos</name>
    <dbReference type="NCBI Taxonomy" id="658473"/>
    <lineage>
        <taxon>Eukaryota</taxon>
        <taxon>Fungi</taxon>
        <taxon>Dikarya</taxon>
        <taxon>Basidiomycota</taxon>
        <taxon>Agaricomycotina</taxon>
        <taxon>Agaricomycetes</taxon>
        <taxon>Agaricomycetidae</taxon>
        <taxon>Agaricales</taxon>
        <taxon>Marasmiineae</taxon>
        <taxon>Mycenaceae</taxon>
        <taxon>Mycena</taxon>
    </lineage>
</organism>
<proteinExistence type="predicted"/>
<evidence type="ECO:0000313" key="1">
    <source>
        <dbReference type="EMBL" id="GAT50962.1"/>
    </source>
</evidence>
<gene>
    <name evidence="1" type="ORF">MCHLO_08145</name>
</gene>
<dbReference type="EMBL" id="DF846762">
    <property type="protein sequence ID" value="GAT50962.1"/>
    <property type="molecule type" value="Genomic_DNA"/>
</dbReference>
<evidence type="ECO:0000313" key="2">
    <source>
        <dbReference type="Proteomes" id="UP000815677"/>
    </source>
</evidence>
<sequence length="389" mass="44713">MNSSLDHFLRTNIEPNADEKTRAQRAVDDKTLEISEIGSAMDHLNAALWTLYERRARLCTELEQLKSVLSPIRRVPPDLVGEIFLLLRPSLGPREEGTPIPWALALVCRSWRETALGISRLWSVLDMANFLRPAVIRRGPRGSVIHHRRKVHDEGDNNVFTPEITAEQHAEEDEGFHLEDVADRLQTCLARSRNHGLAICVRDNPTRPPAFALLLEALIKEAFRWESLILLSPPHDLCQRLMAIKHQFGRLRRLSYDWGNTLTATWDYNVFSPERAPNLVEFDVEYLRTTPAGFQHLPVSWSNLKRLREIQCEIAPQERIAVYRQLTNLVFLHFDISPHFLLDDTALSFPNLRVGWFHFMTGLTVFRTRRGSPAPHFSPASICPCSKNW</sequence>
<reference evidence="1" key="1">
    <citation type="submission" date="2014-09" db="EMBL/GenBank/DDBJ databases">
        <title>Genome sequence of the luminous mushroom Mycena chlorophos for searching fungal bioluminescence genes.</title>
        <authorList>
            <person name="Tanaka Y."/>
            <person name="Kasuga D."/>
            <person name="Oba Y."/>
            <person name="Hase S."/>
            <person name="Sato K."/>
            <person name="Oba Y."/>
            <person name="Sakakibara Y."/>
        </authorList>
    </citation>
    <scope>NUCLEOTIDE SEQUENCE</scope>
</reference>
<keyword evidence="2" id="KW-1185">Reference proteome</keyword>